<keyword evidence="2" id="KW-0378">Hydrolase</keyword>
<dbReference type="PANTHER" id="PTHR11014">
    <property type="entry name" value="PEPTIDASE M20 FAMILY MEMBER"/>
    <property type="match status" value="1"/>
</dbReference>
<dbReference type="Gene3D" id="3.40.630.10">
    <property type="entry name" value="Zn peptidases"/>
    <property type="match status" value="1"/>
</dbReference>
<comment type="caution">
    <text evidence="2">The sequence shown here is derived from an EMBL/GenBank/DDBJ whole genome shotgun (WGS) entry which is preliminary data.</text>
</comment>
<reference evidence="2 3" key="1">
    <citation type="submission" date="2023-07" db="EMBL/GenBank/DDBJ databases">
        <title>Genomic Encyclopedia of Type Strains, Phase IV (KMG-IV): sequencing the most valuable type-strain genomes for metagenomic binning, comparative biology and taxonomic classification.</title>
        <authorList>
            <person name="Goeker M."/>
        </authorList>
    </citation>
    <scope>NUCLEOTIDE SEQUENCE [LARGE SCALE GENOMIC DNA]</scope>
    <source>
        <strain evidence="2 3">DSM 15448</strain>
    </source>
</reference>
<sequence>MTNASWVKIRRDLHQIPELGFQEFKTQQYLLDYIKTLPQEHITVTTWKTGIFVYAEGTVGDQTVAYRADIDGLPITEETGLDFVSQHEGRMHACGHDLHMTIALGSLTQVVQERIEHNALFVFQPAEEGPGGAQPMLESEEMKQYEIDYIFALHVDPKRPVGTVASKEGLLFANTSELFIDFHGKGGHAAYPHETKDMMMAASAFNVQLQQVVGRMVNPLEDAVVTLGKMEAGTVQNIIPEHARVEGTIRTTAAKTMPEIKQSIERILCGIEVRYECQTSVDYGANYFMVHNDGEYVERFKDALSNTSIEFIEAEEAMTGEDFGYMLKELRGFMFWLGVDSEYGLHNSKLNPKEEAIEVGIEAVVNMMKS</sequence>
<dbReference type="InterPro" id="IPR036264">
    <property type="entry name" value="Bact_exopeptidase_dim_dom"/>
</dbReference>
<dbReference type="EMBL" id="JAUSUP010000001">
    <property type="protein sequence ID" value="MDQ0350438.1"/>
    <property type="molecule type" value="Genomic_DNA"/>
</dbReference>
<dbReference type="SUPFAM" id="SSF55031">
    <property type="entry name" value="Bacterial exopeptidase dimerisation domain"/>
    <property type="match status" value="1"/>
</dbReference>
<dbReference type="InterPro" id="IPR017439">
    <property type="entry name" value="Amidohydrolase"/>
</dbReference>
<dbReference type="CDD" id="cd05670">
    <property type="entry name" value="M20_Acy1_YkuR-like"/>
    <property type="match status" value="1"/>
</dbReference>
<dbReference type="GO" id="GO:0050118">
    <property type="term" value="F:N-acetyldiaminopimelate deacetylase activity"/>
    <property type="evidence" value="ECO:0007669"/>
    <property type="project" value="UniProtKB-EC"/>
</dbReference>
<dbReference type="RefSeq" id="WP_307065290.1">
    <property type="nucleotide sequence ID" value="NZ_JAUSUP010000001.1"/>
</dbReference>
<gene>
    <name evidence="2" type="ORF">J2R98_000241</name>
</gene>
<dbReference type="Pfam" id="PF01546">
    <property type="entry name" value="Peptidase_M20"/>
    <property type="match status" value="1"/>
</dbReference>
<dbReference type="EC" id="3.5.1.47" evidence="2"/>
<dbReference type="Gene3D" id="3.30.70.360">
    <property type="match status" value="1"/>
</dbReference>
<accession>A0ABU0DPQ6</accession>
<keyword evidence="3" id="KW-1185">Reference proteome</keyword>
<organism evidence="2 3">
    <name type="scientific">Alkalibacillus filiformis</name>
    <dbReference type="NCBI Taxonomy" id="200990"/>
    <lineage>
        <taxon>Bacteria</taxon>
        <taxon>Bacillati</taxon>
        <taxon>Bacillota</taxon>
        <taxon>Bacilli</taxon>
        <taxon>Bacillales</taxon>
        <taxon>Bacillaceae</taxon>
        <taxon>Alkalibacillus</taxon>
    </lineage>
</organism>
<dbReference type="Proteomes" id="UP001236723">
    <property type="component" value="Unassembled WGS sequence"/>
</dbReference>
<evidence type="ECO:0000313" key="2">
    <source>
        <dbReference type="EMBL" id="MDQ0350438.1"/>
    </source>
</evidence>
<dbReference type="PANTHER" id="PTHR11014:SF98">
    <property type="entry name" value="N-ACETYLDIAMINOPIMELATE DEACETYLASE"/>
    <property type="match status" value="1"/>
</dbReference>
<proteinExistence type="predicted"/>
<dbReference type="InterPro" id="IPR011650">
    <property type="entry name" value="Peptidase_M20_dimer"/>
</dbReference>
<dbReference type="InterPro" id="IPR002933">
    <property type="entry name" value="Peptidase_M20"/>
</dbReference>
<dbReference type="PIRSF" id="PIRSF005962">
    <property type="entry name" value="Pept_M20D_amidohydro"/>
    <property type="match status" value="1"/>
</dbReference>
<dbReference type="SUPFAM" id="SSF53187">
    <property type="entry name" value="Zn-dependent exopeptidases"/>
    <property type="match status" value="1"/>
</dbReference>
<evidence type="ECO:0000259" key="1">
    <source>
        <dbReference type="Pfam" id="PF07687"/>
    </source>
</evidence>
<dbReference type="NCBIfam" id="TIGR01891">
    <property type="entry name" value="amidohydrolases"/>
    <property type="match status" value="1"/>
</dbReference>
<protein>
    <submittedName>
        <fullName evidence="2">N-acetyldiaminopimelate deacetylase</fullName>
        <ecNumber evidence="2">3.5.1.47</ecNumber>
    </submittedName>
</protein>
<dbReference type="Pfam" id="PF07687">
    <property type="entry name" value="M20_dimer"/>
    <property type="match status" value="1"/>
</dbReference>
<evidence type="ECO:0000313" key="3">
    <source>
        <dbReference type="Proteomes" id="UP001236723"/>
    </source>
</evidence>
<name>A0ABU0DPQ6_9BACI</name>
<feature type="domain" description="Peptidase M20 dimerisation" evidence="1">
    <location>
        <begin position="180"/>
        <end position="268"/>
    </location>
</feature>